<organism evidence="1 2">
    <name type="scientific">Scleroderma citrinum Foug A</name>
    <dbReference type="NCBI Taxonomy" id="1036808"/>
    <lineage>
        <taxon>Eukaryota</taxon>
        <taxon>Fungi</taxon>
        <taxon>Dikarya</taxon>
        <taxon>Basidiomycota</taxon>
        <taxon>Agaricomycotina</taxon>
        <taxon>Agaricomycetes</taxon>
        <taxon>Agaricomycetidae</taxon>
        <taxon>Boletales</taxon>
        <taxon>Sclerodermatineae</taxon>
        <taxon>Sclerodermataceae</taxon>
        <taxon>Scleroderma</taxon>
    </lineage>
</organism>
<reference evidence="2" key="2">
    <citation type="submission" date="2015-01" db="EMBL/GenBank/DDBJ databases">
        <title>Evolutionary Origins and Diversification of the Mycorrhizal Mutualists.</title>
        <authorList>
            <consortium name="DOE Joint Genome Institute"/>
            <consortium name="Mycorrhizal Genomics Consortium"/>
            <person name="Kohler A."/>
            <person name="Kuo A."/>
            <person name="Nagy L.G."/>
            <person name="Floudas D."/>
            <person name="Copeland A."/>
            <person name="Barry K.W."/>
            <person name="Cichocki N."/>
            <person name="Veneault-Fourrey C."/>
            <person name="LaButti K."/>
            <person name="Lindquist E.A."/>
            <person name="Lipzen A."/>
            <person name="Lundell T."/>
            <person name="Morin E."/>
            <person name="Murat C."/>
            <person name="Riley R."/>
            <person name="Ohm R."/>
            <person name="Sun H."/>
            <person name="Tunlid A."/>
            <person name="Henrissat B."/>
            <person name="Grigoriev I.V."/>
            <person name="Hibbett D.S."/>
            <person name="Martin F."/>
        </authorList>
    </citation>
    <scope>NUCLEOTIDE SEQUENCE [LARGE SCALE GENOMIC DNA]</scope>
    <source>
        <strain evidence="2">Foug A</strain>
    </source>
</reference>
<dbReference type="HOGENOM" id="CLU_2623454_0_0_1"/>
<protein>
    <submittedName>
        <fullName evidence="1">Uncharacterized protein</fullName>
    </submittedName>
</protein>
<dbReference type="EMBL" id="KN822072">
    <property type="protein sequence ID" value="KIM59528.1"/>
    <property type="molecule type" value="Genomic_DNA"/>
</dbReference>
<dbReference type="InParanoid" id="A0A0C2ZCI4"/>
<dbReference type="AlphaFoldDB" id="A0A0C2ZCI4"/>
<gene>
    <name evidence="1" type="ORF">SCLCIDRAFT_1217656</name>
</gene>
<sequence length="78" mass="8751">MACAHFAVSTDIPDPPCCRRSDWLPRCVPEDPRRVWRTQYPRGLQGTKLFTMTSSASSAHSQGLRHTSLFPQVMCSSV</sequence>
<name>A0A0C2ZCI4_9AGAM</name>
<evidence type="ECO:0000313" key="2">
    <source>
        <dbReference type="Proteomes" id="UP000053989"/>
    </source>
</evidence>
<evidence type="ECO:0000313" key="1">
    <source>
        <dbReference type="EMBL" id="KIM59528.1"/>
    </source>
</evidence>
<proteinExistence type="predicted"/>
<dbReference type="Proteomes" id="UP000053989">
    <property type="component" value="Unassembled WGS sequence"/>
</dbReference>
<keyword evidence="2" id="KW-1185">Reference proteome</keyword>
<accession>A0A0C2ZCI4</accession>
<reference evidence="1 2" key="1">
    <citation type="submission" date="2014-04" db="EMBL/GenBank/DDBJ databases">
        <authorList>
            <consortium name="DOE Joint Genome Institute"/>
            <person name="Kuo A."/>
            <person name="Kohler A."/>
            <person name="Nagy L.G."/>
            <person name="Floudas D."/>
            <person name="Copeland A."/>
            <person name="Barry K.W."/>
            <person name="Cichocki N."/>
            <person name="Veneault-Fourrey C."/>
            <person name="LaButti K."/>
            <person name="Lindquist E.A."/>
            <person name="Lipzen A."/>
            <person name="Lundell T."/>
            <person name="Morin E."/>
            <person name="Murat C."/>
            <person name="Sun H."/>
            <person name="Tunlid A."/>
            <person name="Henrissat B."/>
            <person name="Grigoriev I.V."/>
            <person name="Hibbett D.S."/>
            <person name="Martin F."/>
            <person name="Nordberg H.P."/>
            <person name="Cantor M.N."/>
            <person name="Hua S.X."/>
        </authorList>
    </citation>
    <scope>NUCLEOTIDE SEQUENCE [LARGE SCALE GENOMIC DNA]</scope>
    <source>
        <strain evidence="1 2">Foug A</strain>
    </source>
</reference>